<dbReference type="Gene3D" id="3.30.450.20">
    <property type="entry name" value="PAS domain"/>
    <property type="match status" value="1"/>
</dbReference>
<dbReference type="PROSITE" id="PS50887">
    <property type="entry name" value="GGDEF"/>
    <property type="match status" value="1"/>
</dbReference>
<dbReference type="Pfam" id="PF00563">
    <property type="entry name" value="EAL"/>
    <property type="match status" value="1"/>
</dbReference>
<dbReference type="SMART" id="SM00052">
    <property type="entry name" value="EAL"/>
    <property type="match status" value="1"/>
</dbReference>
<dbReference type="Pfam" id="PF00990">
    <property type="entry name" value="GGDEF"/>
    <property type="match status" value="1"/>
</dbReference>
<dbReference type="InterPro" id="IPR035919">
    <property type="entry name" value="EAL_sf"/>
</dbReference>
<dbReference type="GO" id="GO:0071111">
    <property type="term" value="F:cyclic-guanylate-specific phosphodiesterase activity"/>
    <property type="evidence" value="ECO:0007669"/>
    <property type="project" value="InterPro"/>
</dbReference>
<dbReference type="InterPro" id="IPR035965">
    <property type="entry name" value="PAS-like_dom_sf"/>
</dbReference>
<dbReference type="PANTHER" id="PTHR33121:SF70">
    <property type="entry name" value="SIGNALING PROTEIN YKOW"/>
    <property type="match status" value="1"/>
</dbReference>
<name>A0A841Q686_9BACI</name>
<dbReference type="InterPro" id="IPR050706">
    <property type="entry name" value="Cyclic-di-GMP_PDE-like"/>
</dbReference>
<dbReference type="SUPFAM" id="SSF55073">
    <property type="entry name" value="Nucleotide cyclase"/>
    <property type="match status" value="1"/>
</dbReference>
<dbReference type="EMBL" id="JACHGH010000006">
    <property type="protein sequence ID" value="MBB6453863.1"/>
    <property type="molecule type" value="Genomic_DNA"/>
</dbReference>
<evidence type="ECO:0000313" key="3">
    <source>
        <dbReference type="EMBL" id="MBB6453863.1"/>
    </source>
</evidence>
<dbReference type="AlphaFoldDB" id="A0A841Q686"/>
<proteinExistence type="predicted"/>
<dbReference type="NCBIfam" id="TIGR00254">
    <property type="entry name" value="GGDEF"/>
    <property type="match status" value="1"/>
</dbReference>
<dbReference type="RefSeq" id="WP_174496594.1">
    <property type="nucleotide sequence ID" value="NZ_CADDWK010000008.1"/>
</dbReference>
<feature type="domain" description="EAL" evidence="1">
    <location>
        <begin position="305"/>
        <end position="556"/>
    </location>
</feature>
<protein>
    <submittedName>
        <fullName evidence="3">Diguanylate cyclase (GGDEF)-like protein</fullName>
    </submittedName>
</protein>
<reference evidence="3 4" key="1">
    <citation type="submission" date="2020-08" db="EMBL/GenBank/DDBJ databases">
        <title>Genomic Encyclopedia of Type Strains, Phase IV (KMG-IV): sequencing the most valuable type-strain genomes for metagenomic binning, comparative biology and taxonomic classification.</title>
        <authorList>
            <person name="Goeker M."/>
        </authorList>
    </citation>
    <scope>NUCLEOTIDE SEQUENCE [LARGE SCALE GENOMIC DNA]</scope>
    <source>
        <strain evidence="3 4">DSM 19612</strain>
    </source>
</reference>
<organism evidence="3 4">
    <name type="scientific">Salirhabdus euzebyi</name>
    <dbReference type="NCBI Taxonomy" id="394506"/>
    <lineage>
        <taxon>Bacteria</taxon>
        <taxon>Bacillati</taxon>
        <taxon>Bacillota</taxon>
        <taxon>Bacilli</taxon>
        <taxon>Bacillales</taxon>
        <taxon>Bacillaceae</taxon>
        <taxon>Salirhabdus</taxon>
    </lineage>
</organism>
<dbReference type="CDD" id="cd01949">
    <property type="entry name" value="GGDEF"/>
    <property type="match status" value="1"/>
</dbReference>
<dbReference type="SUPFAM" id="SSF55785">
    <property type="entry name" value="PYP-like sensor domain (PAS domain)"/>
    <property type="match status" value="1"/>
</dbReference>
<keyword evidence="4" id="KW-1185">Reference proteome</keyword>
<dbReference type="PROSITE" id="PS50883">
    <property type="entry name" value="EAL"/>
    <property type="match status" value="1"/>
</dbReference>
<dbReference type="InterPro" id="IPR001633">
    <property type="entry name" value="EAL_dom"/>
</dbReference>
<dbReference type="SUPFAM" id="SSF141868">
    <property type="entry name" value="EAL domain-like"/>
    <property type="match status" value="1"/>
</dbReference>
<dbReference type="Gene3D" id="3.30.70.270">
    <property type="match status" value="1"/>
</dbReference>
<dbReference type="PANTHER" id="PTHR33121">
    <property type="entry name" value="CYCLIC DI-GMP PHOSPHODIESTERASE PDEF"/>
    <property type="match status" value="1"/>
</dbReference>
<evidence type="ECO:0000259" key="1">
    <source>
        <dbReference type="PROSITE" id="PS50883"/>
    </source>
</evidence>
<comment type="caution">
    <text evidence="3">The sequence shown here is derived from an EMBL/GenBank/DDBJ whole genome shotgun (WGS) entry which is preliminary data.</text>
</comment>
<dbReference type="InterPro" id="IPR029787">
    <property type="entry name" value="Nucleotide_cyclase"/>
</dbReference>
<dbReference type="Gene3D" id="3.20.20.450">
    <property type="entry name" value="EAL domain"/>
    <property type="match status" value="1"/>
</dbReference>
<dbReference type="SMART" id="SM00267">
    <property type="entry name" value="GGDEF"/>
    <property type="match status" value="1"/>
</dbReference>
<feature type="domain" description="GGDEF" evidence="2">
    <location>
        <begin position="165"/>
        <end position="296"/>
    </location>
</feature>
<sequence>MKNPNKHHMLFNEDELFHIFTSLFDIVYLMKFLPPKDFQYIRVSENAKKLASLKDNDIGKTISQIYHSHIAGHLNEHYYEAVEKNGPITFRDRLNMDNEEKYGESVLIPFQYNEETYVVGLTRDITHVVNLEKKQAYDPITGLPFSDNFISALNSTLKLKKYEGSMWNLYYISINQLSFIQYTNRNVETELLKQIANRLKRFLKSEDLLSRVSSNEFVIGVQIHYPEEGKDIAHQIYEAINHPFQTEEFETIVTPSIGVATINPATLDIPSSMAEAFQAMLRAKSKVDTQIVLPNDTDWSDNSRKNTLERDLSYALQKGQFLLYYQPKLDIRENNLNVEALLRWNHQNFGLVPPNEFIPLAEQNQLIKIIGKWVIQQVCKDMKAFKKLNPNIKVAINISPVQLNDANFVEDIKKIIAKEKVDPGKIELEITESDLLHIPSAQKQFELLSNVGFRLVLDDFGTSYSSLNYLKELSVQKIKIDKSFIMNMDYHQKDQQIVQMIIKLAKNLDLEVTAEGVEKWKHIELLTKMDCNEIQGYYLSKPLPVLEIMKKLEENKISLTEYEKRMS</sequence>
<evidence type="ECO:0000313" key="4">
    <source>
        <dbReference type="Proteomes" id="UP000581688"/>
    </source>
</evidence>
<dbReference type="InterPro" id="IPR000160">
    <property type="entry name" value="GGDEF_dom"/>
</dbReference>
<dbReference type="InterPro" id="IPR043128">
    <property type="entry name" value="Rev_trsase/Diguanyl_cyclase"/>
</dbReference>
<evidence type="ECO:0000259" key="2">
    <source>
        <dbReference type="PROSITE" id="PS50887"/>
    </source>
</evidence>
<gene>
    <name evidence="3" type="ORF">HNQ94_002314</name>
</gene>
<dbReference type="Proteomes" id="UP000581688">
    <property type="component" value="Unassembled WGS sequence"/>
</dbReference>
<accession>A0A841Q686</accession>
<dbReference type="CDD" id="cd01948">
    <property type="entry name" value="EAL"/>
    <property type="match status" value="1"/>
</dbReference>